<sequence>MFDYDPLEITAEALHHDSPSELLNFATDLCYMRENNPQVGERFINLLLGESLPEAAALLAAVATLGTDDLMKKRSQTKLQSNRPSLPQWLYNLEDIRPVGPAYEIHQYLGDISYLLWSMEVPGAEKFSCLLSLNQIDDGTIYAFLTVPRTIDELLRTVNQDDTIQEIKTISLQKLEQEIDDALEFTDCTLDLPETDNWPQARPLLKWLLNKLPQGPELSDEELDEEERALQLLSEETLELFAADANLNRDERARAELIVDFACHYQCGHPLRWSPLRQEVMLDLIARKVTSSKEDLLQYPDILHKFIVWASKKNGTPKHYVKKTLKALKKQIPEYQAEINSAHHHSLPEDSIGGLADMIKARFDAMGLVYDDAMVEAISQSAMNDSGEGTSYISPNLSSFGDRLQPPANLKPLPLKEKVRLNQVPKDIKPGVVHAVQTADDFFADHPHLDKELRTAAKRLIAAVGQGNPDFFRDKRSDDTRKVALLLALSLFINSVEDPHLLVEKYYGLKSPLRKRVASLDQEFQDGTLAPTRPQQDFYTSSTREVLRELSNGLD</sequence>
<reference evidence="1 2" key="1">
    <citation type="submission" date="2014-08" db="EMBL/GenBank/DDBJ databases">
        <title>Complete genome sequence of Corynebacterium phocae M408/89/1(T)(=DSM 44612(T)), isolated from the common seal (Phoca vitulina).</title>
        <authorList>
            <person name="Ruckert C."/>
            <person name="Albersmeier A."/>
            <person name="Winkler A."/>
            <person name="Kalinowski J."/>
        </authorList>
    </citation>
    <scope>NUCLEOTIDE SEQUENCE [LARGE SCALE GENOMIC DNA]</scope>
    <source>
        <strain evidence="1 2">M408/89/1</strain>
    </source>
</reference>
<organism evidence="1 2">
    <name type="scientific">Corynebacterium phocae</name>
    <dbReference type="NCBI Taxonomy" id="161895"/>
    <lineage>
        <taxon>Bacteria</taxon>
        <taxon>Bacillati</taxon>
        <taxon>Actinomycetota</taxon>
        <taxon>Actinomycetes</taxon>
        <taxon>Mycobacteriales</taxon>
        <taxon>Corynebacteriaceae</taxon>
        <taxon>Corynebacterium</taxon>
    </lineage>
</organism>
<dbReference type="EMBL" id="CP009249">
    <property type="protein sequence ID" value="APT93509.1"/>
    <property type="molecule type" value="Genomic_DNA"/>
</dbReference>
<keyword evidence="2" id="KW-1185">Reference proteome</keyword>
<dbReference type="AlphaFoldDB" id="A0A1L7D5T7"/>
<dbReference type="Proteomes" id="UP000185491">
    <property type="component" value="Chromosome"/>
</dbReference>
<evidence type="ECO:0000313" key="2">
    <source>
        <dbReference type="Proteomes" id="UP000185491"/>
    </source>
</evidence>
<dbReference type="RefSeq" id="WP_075736170.1">
    <property type="nucleotide sequence ID" value="NZ_CP009249.1"/>
</dbReference>
<evidence type="ECO:0000313" key="1">
    <source>
        <dbReference type="EMBL" id="APT93509.1"/>
    </source>
</evidence>
<name>A0A1L7D5T7_9CORY</name>
<proteinExistence type="predicted"/>
<accession>A0A1L7D5T7</accession>
<dbReference type="STRING" id="161895.CPHO_12085"/>
<dbReference type="KEGG" id="cpho:CPHO_12085"/>
<dbReference type="OrthoDB" id="5182325at2"/>
<gene>
    <name evidence="1" type="ORF">CPHO_12085</name>
</gene>
<protein>
    <submittedName>
        <fullName evidence="1">Uncharacterized protein</fullName>
    </submittedName>
</protein>